<organism evidence="2">
    <name type="scientific">Menopon gallinae</name>
    <name type="common">poultry shaft louse</name>
    <dbReference type="NCBI Taxonomy" id="328185"/>
    <lineage>
        <taxon>Eukaryota</taxon>
        <taxon>Metazoa</taxon>
        <taxon>Ecdysozoa</taxon>
        <taxon>Arthropoda</taxon>
        <taxon>Hexapoda</taxon>
        <taxon>Insecta</taxon>
        <taxon>Pterygota</taxon>
        <taxon>Neoptera</taxon>
        <taxon>Paraneoptera</taxon>
        <taxon>Psocodea</taxon>
        <taxon>Troctomorpha</taxon>
        <taxon>Phthiraptera</taxon>
        <taxon>Amblycera</taxon>
        <taxon>Menoponidae</taxon>
        <taxon>Menopon</taxon>
    </lineage>
</organism>
<feature type="transmembrane region" description="Helical" evidence="1">
    <location>
        <begin position="157"/>
        <end position="178"/>
    </location>
</feature>
<evidence type="ECO:0000313" key="2">
    <source>
        <dbReference type="EMBL" id="KAL0269291.1"/>
    </source>
</evidence>
<keyword evidence="1" id="KW-0812">Transmembrane</keyword>
<name>A0AAW2HID2_9NEOP</name>
<reference evidence="2" key="1">
    <citation type="journal article" date="2024" name="Gigascience">
        <title>Chromosome-level genome of the poultry shaft louse Menopon gallinae provides insight into the host-switching and adaptive evolution of parasitic lice.</title>
        <authorList>
            <person name="Xu Y."/>
            <person name="Ma L."/>
            <person name="Liu S."/>
            <person name="Liang Y."/>
            <person name="Liu Q."/>
            <person name="He Z."/>
            <person name="Tian L."/>
            <person name="Duan Y."/>
            <person name="Cai W."/>
            <person name="Li H."/>
            <person name="Song F."/>
        </authorList>
    </citation>
    <scope>NUCLEOTIDE SEQUENCE</scope>
    <source>
        <strain evidence="2">Cailab_2023a</strain>
    </source>
</reference>
<dbReference type="AlphaFoldDB" id="A0AAW2HID2"/>
<dbReference type="EMBL" id="JARGDH010000004">
    <property type="protein sequence ID" value="KAL0269291.1"/>
    <property type="molecule type" value="Genomic_DNA"/>
</dbReference>
<keyword evidence="1" id="KW-0472">Membrane</keyword>
<evidence type="ECO:0000256" key="1">
    <source>
        <dbReference type="SAM" id="Phobius"/>
    </source>
</evidence>
<comment type="caution">
    <text evidence="2">The sequence shown here is derived from an EMBL/GenBank/DDBJ whole genome shotgun (WGS) entry which is preliminary data.</text>
</comment>
<keyword evidence="1" id="KW-1133">Transmembrane helix</keyword>
<proteinExistence type="predicted"/>
<protein>
    <submittedName>
        <fullName evidence="2">Uncharacterized protein</fullName>
    </submittedName>
</protein>
<gene>
    <name evidence="2" type="ORF">PYX00_007081</name>
</gene>
<sequence>MILRNFYNPKSIPECETRDQDPFSDCNPVDCYIKYSGLKNYYNERSKVCQKVPVCVGNPKKELADIVYVPYSNTCRDLEKFFTEEDIVDIVSGKVKTRSEFETGAVTIQCHHGVRDPKTGLCVCEYGWKSEAFNPDGENNVYHMCNVKCHRITKQVALMPFLIGVILSMWMILCVCFCEKYHFARQFMTRVVPSTEADCSCTHYVVDETAYHK</sequence>
<accession>A0AAW2HID2</accession>